<dbReference type="RefSeq" id="WP_151161778.1">
    <property type="nucleotide sequence ID" value="NZ_WKJO01000001.1"/>
</dbReference>
<dbReference type="PANTHER" id="PTHR44757">
    <property type="entry name" value="DIGUANYLATE CYCLASE DGCP"/>
    <property type="match status" value="1"/>
</dbReference>
<dbReference type="InterPro" id="IPR052155">
    <property type="entry name" value="Biofilm_reg_signaling"/>
</dbReference>
<proteinExistence type="predicted"/>
<dbReference type="InterPro" id="IPR000700">
    <property type="entry name" value="PAS-assoc_C"/>
</dbReference>
<comment type="caution">
    <text evidence="7">The sequence shown here is derived from an EMBL/GenBank/DDBJ whole genome shotgun (WGS) entry which is preliminary data.</text>
</comment>
<feature type="region of interest" description="Disordered" evidence="4">
    <location>
        <begin position="867"/>
        <end position="888"/>
    </location>
</feature>
<organism evidence="7 8">
    <name type="scientific">Haloferax litoreum</name>
    <dbReference type="NCBI Taxonomy" id="2666140"/>
    <lineage>
        <taxon>Archaea</taxon>
        <taxon>Methanobacteriati</taxon>
        <taxon>Methanobacteriota</taxon>
        <taxon>Stenosarchaea group</taxon>
        <taxon>Halobacteria</taxon>
        <taxon>Halobacteriales</taxon>
        <taxon>Haloferacaceae</taxon>
        <taxon>Haloferax</taxon>
    </lineage>
</organism>
<dbReference type="NCBIfam" id="TIGR00229">
    <property type="entry name" value="sensory_box"/>
    <property type="match status" value="4"/>
</dbReference>
<feature type="domain" description="PAC" evidence="6">
    <location>
        <begin position="703"/>
        <end position="764"/>
    </location>
</feature>
<feature type="coiled-coil region" evidence="3">
    <location>
        <begin position="748"/>
        <end position="775"/>
    </location>
</feature>
<dbReference type="Gene3D" id="3.30.450.20">
    <property type="entry name" value="PAS domain"/>
    <property type="match status" value="4"/>
</dbReference>
<dbReference type="InterPro" id="IPR013767">
    <property type="entry name" value="PAS_fold"/>
</dbReference>
<dbReference type="InterPro" id="IPR001610">
    <property type="entry name" value="PAC"/>
</dbReference>
<dbReference type="Gene3D" id="3.30.450.40">
    <property type="match status" value="2"/>
</dbReference>
<feature type="domain" description="PAS" evidence="5">
    <location>
        <begin position="337"/>
        <end position="407"/>
    </location>
</feature>
<dbReference type="InterPro" id="IPR000014">
    <property type="entry name" value="PAS"/>
</dbReference>
<keyword evidence="1" id="KW-0805">Transcription regulation</keyword>
<dbReference type="InterPro" id="IPR036390">
    <property type="entry name" value="WH_DNA-bd_sf"/>
</dbReference>
<evidence type="ECO:0000256" key="1">
    <source>
        <dbReference type="ARBA" id="ARBA00023015"/>
    </source>
</evidence>
<dbReference type="Pfam" id="PF00989">
    <property type="entry name" value="PAS"/>
    <property type="match status" value="2"/>
</dbReference>
<dbReference type="EMBL" id="WKJO01000001">
    <property type="protein sequence ID" value="MRX21151.1"/>
    <property type="molecule type" value="Genomic_DNA"/>
</dbReference>
<evidence type="ECO:0000256" key="3">
    <source>
        <dbReference type="SAM" id="Coils"/>
    </source>
</evidence>
<dbReference type="InterPro" id="IPR029016">
    <property type="entry name" value="GAF-like_dom_sf"/>
</dbReference>
<gene>
    <name evidence="7" type="ORF">GJR96_04160</name>
</gene>
<accession>A0A6A8GE85</accession>
<dbReference type="InterPro" id="IPR035965">
    <property type="entry name" value="PAS-like_dom_sf"/>
</dbReference>
<dbReference type="InterPro" id="IPR007050">
    <property type="entry name" value="HTH_bacterioopsin"/>
</dbReference>
<dbReference type="Pfam" id="PF08448">
    <property type="entry name" value="PAS_4"/>
    <property type="match status" value="1"/>
</dbReference>
<feature type="domain" description="PAC" evidence="6">
    <location>
        <begin position="411"/>
        <end position="463"/>
    </location>
</feature>
<evidence type="ECO:0000313" key="8">
    <source>
        <dbReference type="Proteomes" id="UP000439022"/>
    </source>
</evidence>
<dbReference type="InterPro" id="IPR003018">
    <property type="entry name" value="GAF"/>
</dbReference>
<feature type="domain" description="PAS" evidence="5">
    <location>
        <begin position="93"/>
        <end position="151"/>
    </location>
</feature>
<feature type="compositionally biased region" description="Basic and acidic residues" evidence="4">
    <location>
        <begin position="731"/>
        <end position="742"/>
    </location>
</feature>
<dbReference type="SUPFAM" id="SSF55785">
    <property type="entry name" value="PYP-like sensor domain (PAS domain)"/>
    <property type="match status" value="4"/>
</dbReference>
<name>A0A6A8GE85_9EURY</name>
<dbReference type="Pfam" id="PF01590">
    <property type="entry name" value="GAF"/>
    <property type="match status" value="1"/>
</dbReference>
<feature type="domain" description="PAS" evidence="5">
    <location>
        <begin position="224"/>
        <end position="294"/>
    </location>
</feature>
<dbReference type="InterPro" id="IPR036388">
    <property type="entry name" value="WH-like_DNA-bd_sf"/>
</dbReference>
<feature type="domain" description="PAS" evidence="5">
    <location>
        <begin position="630"/>
        <end position="699"/>
    </location>
</feature>
<dbReference type="SUPFAM" id="SSF46785">
    <property type="entry name" value="Winged helix' DNA-binding domain"/>
    <property type="match status" value="1"/>
</dbReference>
<feature type="domain" description="PAC" evidence="6">
    <location>
        <begin position="168"/>
        <end position="219"/>
    </location>
</feature>
<dbReference type="PANTHER" id="PTHR44757:SF2">
    <property type="entry name" value="BIOFILM ARCHITECTURE MAINTENANCE PROTEIN MBAA"/>
    <property type="match status" value="1"/>
</dbReference>
<dbReference type="Proteomes" id="UP000439022">
    <property type="component" value="Unassembled WGS sequence"/>
</dbReference>
<dbReference type="Gene3D" id="1.10.10.10">
    <property type="entry name" value="Winged helix-like DNA-binding domain superfamily/Winged helix DNA-binding domain"/>
    <property type="match status" value="1"/>
</dbReference>
<feature type="region of interest" description="Disordered" evidence="4">
    <location>
        <begin position="728"/>
        <end position="747"/>
    </location>
</feature>
<dbReference type="Pfam" id="PF15915">
    <property type="entry name" value="BAT"/>
    <property type="match status" value="1"/>
</dbReference>
<protein>
    <submittedName>
        <fullName evidence="7">PAS domain S-box protein</fullName>
    </submittedName>
</protein>
<dbReference type="InterPro" id="IPR013656">
    <property type="entry name" value="PAS_4"/>
</dbReference>
<dbReference type="Pfam" id="PF13185">
    <property type="entry name" value="GAF_2"/>
    <property type="match status" value="1"/>
</dbReference>
<evidence type="ECO:0000313" key="7">
    <source>
        <dbReference type="EMBL" id="MRX21151.1"/>
    </source>
</evidence>
<dbReference type="SMART" id="SM00086">
    <property type="entry name" value="PAC"/>
    <property type="match status" value="3"/>
</dbReference>
<evidence type="ECO:0000259" key="6">
    <source>
        <dbReference type="PROSITE" id="PS50113"/>
    </source>
</evidence>
<dbReference type="GO" id="GO:0006355">
    <property type="term" value="P:regulation of DNA-templated transcription"/>
    <property type="evidence" value="ECO:0007669"/>
    <property type="project" value="InterPro"/>
</dbReference>
<dbReference type="CDD" id="cd00130">
    <property type="entry name" value="PAS"/>
    <property type="match status" value="4"/>
</dbReference>
<dbReference type="Pfam" id="PF04967">
    <property type="entry name" value="HTH_10"/>
    <property type="match status" value="1"/>
</dbReference>
<reference evidence="7 8" key="1">
    <citation type="submission" date="2019-11" db="EMBL/GenBank/DDBJ databases">
        <title>Whole genome sequence of Haloferax sp. MBLA0076.</title>
        <authorList>
            <person name="Seo M.-J."/>
            <person name="Cho E.-S."/>
        </authorList>
    </citation>
    <scope>NUCLEOTIDE SEQUENCE [LARGE SCALE GENOMIC DNA]</scope>
    <source>
        <strain evidence="7 8">MBLA0076</strain>
    </source>
</reference>
<evidence type="ECO:0000259" key="5">
    <source>
        <dbReference type="PROSITE" id="PS50112"/>
    </source>
</evidence>
<dbReference type="PROSITE" id="PS50112">
    <property type="entry name" value="PAS"/>
    <property type="match status" value="4"/>
</dbReference>
<sequence length="1171" mass="131720">MGRQRTDWEGEIRAVFEETRETGEPLTTQEITENVDCARRTAYNRLQKLVDRGVLETKKVGARGRVWWPVSRARSTDALEMASDTEGVTTITQAAQFKSLVEEVSEYAIFVLDADGRVVTWNRGAERIKGYEADEIVGTHFSVFYSPAERSDGLPERNLADAAREGTLKEEGWRIRKDGSRFRAKVTLTPVTEDGDLRGYVKVTQDMTRQYRYQRQLAKQRDELEQELDDVFERIDDGFLAVDDEFRFVYVNERAETFLQRDASELLGETIWETLEPLSTADVRECFEHVLTTQELATCENYFDAQGRWIAATIYPSENGLSVYLRDVTERRERERELERYETIVETVTDGVYALDESYRFEVVNEAYADMVGYSQQELVGTHISEVVGEQATEVGEQRRQKLIAGEETHGTVELDIETATGESLTVESRYALLPSEGDEFRGTVGVVRDITARKERERELEVRVRQQEVITELGWLALESDDIDLLMSRASSLVSETLGNEYTKVLELRPDRDELLVRQGVGWDDGIVGTTTVPAIDRDSQAAHTLLTEEPIVVENLDEEQRFGGPELLTDHGVVSGISTVIGSLDDPWGILGTHDTEHRSFSDYDINFVQSVAHILASAINRHEHERTLEQYETIVETIDDGVYVLDEGSRFTMVNQSYQEMMGYDRSELIGEHASLVVGDDIAQEAVARRRLMEDDERYATLEAKIERADGSHFYAESKFTHLPSLDGDERGTGADDSSRGAVGVVRETTERRRYERELERQREQLAALNDLNSVIRDVTDTVIAQSTREEVESVVCDRLADAETYQFAWIGELDRSLDTVRIKATSGCESLEGVELPLEAKASGKSGYGPLVSEALQSQTVQYRREDDEPREGEQTAAHDDTERPFEALLTKMDVQSSVAIPIVHDETVFGVLLISTDRPDAFEGDEQAAIDHLGTIIGHALASIERKRALMSDEVIELQFRTRKLSESLGISVDMEGSISIEETVEIGDGTYTAYGTVTDDAVAALDAIFEATPNWERMTVRNAEEGVNSFEIHLSEPPVTSAVAAQGGDIIEARIVDWTVHLGFHLPPGADVRKIIELVESEYPETEMVSRKQVKRSSPRLKGVLTEELTDRQRTTIEASYHAGFFEWPRTISGEEVAASLGISPPTFHQHLRAAERKVFEALLS</sequence>
<evidence type="ECO:0000256" key="4">
    <source>
        <dbReference type="SAM" id="MobiDB-lite"/>
    </source>
</evidence>
<dbReference type="AlphaFoldDB" id="A0A6A8GE85"/>
<keyword evidence="8" id="KW-1185">Reference proteome</keyword>
<dbReference type="SMART" id="SM00065">
    <property type="entry name" value="GAF"/>
    <property type="match status" value="2"/>
</dbReference>
<dbReference type="SMART" id="SM00091">
    <property type="entry name" value="PAS"/>
    <property type="match status" value="4"/>
</dbReference>
<keyword evidence="2" id="KW-0804">Transcription</keyword>
<dbReference type="SUPFAM" id="SSF55781">
    <property type="entry name" value="GAF domain-like"/>
    <property type="match status" value="2"/>
</dbReference>
<dbReference type="Pfam" id="PF13426">
    <property type="entry name" value="PAS_9"/>
    <property type="match status" value="1"/>
</dbReference>
<keyword evidence="3" id="KW-0175">Coiled coil</keyword>
<dbReference type="InterPro" id="IPR031803">
    <property type="entry name" value="BAT_GAF/HTH-assoc"/>
</dbReference>
<dbReference type="PROSITE" id="PS50113">
    <property type="entry name" value="PAC"/>
    <property type="match status" value="3"/>
</dbReference>
<evidence type="ECO:0000256" key="2">
    <source>
        <dbReference type="ARBA" id="ARBA00023163"/>
    </source>
</evidence>